<dbReference type="RefSeq" id="WP_108384831.1">
    <property type="nucleotide sequence ID" value="NZ_QBUD01000001.1"/>
</dbReference>
<proteinExistence type="inferred from homology"/>
<dbReference type="AlphaFoldDB" id="A0A2T6KRJ0"/>
<evidence type="ECO:0000313" key="2">
    <source>
        <dbReference type="EMBL" id="PUB19169.1"/>
    </source>
</evidence>
<organism evidence="2 3">
    <name type="scientific">Yoonia sediminilitoris</name>
    <dbReference type="NCBI Taxonomy" id="1286148"/>
    <lineage>
        <taxon>Bacteria</taxon>
        <taxon>Pseudomonadati</taxon>
        <taxon>Pseudomonadota</taxon>
        <taxon>Alphaproteobacteria</taxon>
        <taxon>Rhodobacterales</taxon>
        <taxon>Paracoccaceae</taxon>
        <taxon>Yoonia</taxon>
    </lineage>
</organism>
<evidence type="ECO:0000313" key="3">
    <source>
        <dbReference type="Proteomes" id="UP000244523"/>
    </source>
</evidence>
<sequence>MPITAHEIETLLRESFPNATIDIQGDDGVHFQGLVIDESFRGKNRIQQQRAVMAVIKPKVDSGEIHALGLTTKAPD</sequence>
<protein>
    <submittedName>
        <fullName evidence="2">Acid stress-induced BolA-like protein IbaG/YrbA</fullName>
    </submittedName>
</protein>
<dbReference type="EMBL" id="QBUD01000001">
    <property type="protein sequence ID" value="PUB19169.1"/>
    <property type="molecule type" value="Genomic_DNA"/>
</dbReference>
<reference evidence="2 3" key="1">
    <citation type="submission" date="2018-04" db="EMBL/GenBank/DDBJ databases">
        <title>Genomic Encyclopedia of Archaeal and Bacterial Type Strains, Phase II (KMG-II): from individual species to whole genera.</title>
        <authorList>
            <person name="Goeker M."/>
        </authorList>
    </citation>
    <scope>NUCLEOTIDE SEQUENCE [LARGE SCALE GENOMIC DNA]</scope>
    <source>
        <strain evidence="2 3">DSM 29955</strain>
    </source>
</reference>
<dbReference type="Pfam" id="PF01722">
    <property type="entry name" value="BolA"/>
    <property type="match status" value="1"/>
</dbReference>
<dbReference type="PIRSF" id="PIRSF003113">
    <property type="entry name" value="BolA"/>
    <property type="match status" value="1"/>
</dbReference>
<accession>A0A2T6KRJ0</accession>
<comment type="caution">
    <text evidence="2">The sequence shown here is derived from an EMBL/GenBank/DDBJ whole genome shotgun (WGS) entry which is preliminary data.</text>
</comment>
<dbReference type="InterPro" id="IPR036065">
    <property type="entry name" value="BolA-like_sf"/>
</dbReference>
<keyword evidence="3" id="KW-1185">Reference proteome</keyword>
<dbReference type="InterPro" id="IPR002634">
    <property type="entry name" value="BolA"/>
</dbReference>
<evidence type="ECO:0000256" key="1">
    <source>
        <dbReference type="RuleBase" id="RU003860"/>
    </source>
</evidence>
<gene>
    <name evidence="2" type="ORF">C8N45_101762</name>
</gene>
<dbReference type="OrthoDB" id="9796738at2"/>
<dbReference type="Proteomes" id="UP000244523">
    <property type="component" value="Unassembled WGS sequence"/>
</dbReference>
<dbReference type="SUPFAM" id="SSF82657">
    <property type="entry name" value="BolA-like"/>
    <property type="match status" value="1"/>
</dbReference>
<comment type="similarity">
    <text evidence="1">Belongs to the BolA/IbaG family.</text>
</comment>
<dbReference type="Gene3D" id="3.30.300.90">
    <property type="entry name" value="BolA-like"/>
    <property type="match status" value="1"/>
</dbReference>
<name>A0A2T6KRJ0_9RHOB</name>